<dbReference type="EMBL" id="CATQJA010002663">
    <property type="protein sequence ID" value="CAJ0581555.1"/>
    <property type="molecule type" value="Genomic_DNA"/>
</dbReference>
<sequence length="72" mass="8272">MVSIGSLPTTKQRFQARYPVNTFKLVNEPGVDGPCERRQLWCNWAKTYVTDDDDVSLKKPSSVIMVRPRLQC</sequence>
<dbReference type="AlphaFoldDB" id="A0AA36GDN4"/>
<dbReference type="Proteomes" id="UP001177023">
    <property type="component" value="Unassembled WGS sequence"/>
</dbReference>
<gene>
    <name evidence="1" type="ORF">MSPICULIGERA_LOCUS19712</name>
</gene>
<accession>A0AA36GDN4</accession>
<name>A0AA36GDN4_9BILA</name>
<keyword evidence="2" id="KW-1185">Reference proteome</keyword>
<reference evidence="1" key="1">
    <citation type="submission" date="2023-06" db="EMBL/GenBank/DDBJ databases">
        <authorList>
            <person name="Delattre M."/>
        </authorList>
    </citation>
    <scope>NUCLEOTIDE SEQUENCE</scope>
    <source>
        <strain evidence="1">AF72</strain>
    </source>
</reference>
<evidence type="ECO:0000313" key="2">
    <source>
        <dbReference type="Proteomes" id="UP001177023"/>
    </source>
</evidence>
<feature type="non-terminal residue" evidence="1">
    <location>
        <position position="72"/>
    </location>
</feature>
<proteinExistence type="predicted"/>
<comment type="caution">
    <text evidence="1">The sequence shown here is derived from an EMBL/GenBank/DDBJ whole genome shotgun (WGS) entry which is preliminary data.</text>
</comment>
<protein>
    <submittedName>
        <fullName evidence="1">Uncharacterized protein</fullName>
    </submittedName>
</protein>
<organism evidence="1 2">
    <name type="scientific">Mesorhabditis spiculigera</name>
    <dbReference type="NCBI Taxonomy" id="96644"/>
    <lineage>
        <taxon>Eukaryota</taxon>
        <taxon>Metazoa</taxon>
        <taxon>Ecdysozoa</taxon>
        <taxon>Nematoda</taxon>
        <taxon>Chromadorea</taxon>
        <taxon>Rhabditida</taxon>
        <taxon>Rhabditina</taxon>
        <taxon>Rhabditomorpha</taxon>
        <taxon>Rhabditoidea</taxon>
        <taxon>Rhabditidae</taxon>
        <taxon>Mesorhabditinae</taxon>
        <taxon>Mesorhabditis</taxon>
    </lineage>
</organism>
<evidence type="ECO:0000313" key="1">
    <source>
        <dbReference type="EMBL" id="CAJ0581555.1"/>
    </source>
</evidence>